<accession>A0A9W8NB98</accession>
<dbReference type="PANTHER" id="PTHR10039:SF15">
    <property type="entry name" value="NACHT DOMAIN-CONTAINING PROTEIN"/>
    <property type="match status" value="1"/>
</dbReference>
<keyword evidence="7" id="KW-1185">Reference proteome</keyword>
<dbReference type="Proteomes" id="UP001148614">
    <property type="component" value="Unassembled WGS sequence"/>
</dbReference>
<dbReference type="PRINTS" id="PR01415">
    <property type="entry name" value="ANKYRIN"/>
</dbReference>
<dbReference type="InterPro" id="IPR036770">
    <property type="entry name" value="Ankyrin_rpt-contain_sf"/>
</dbReference>
<feature type="domain" description="GPI inositol-deacylase winged helix" evidence="4">
    <location>
        <begin position="430"/>
        <end position="506"/>
    </location>
</feature>
<gene>
    <name evidence="6" type="ORF">NPX13_g6940</name>
</gene>
<organism evidence="6 7">
    <name type="scientific">Xylaria arbuscula</name>
    <dbReference type="NCBI Taxonomy" id="114810"/>
    <lineage>
        <taxon>Eukaryota</taxon>
        <taxon>Fungi</taxon>
        <taxon>Dikarya</taxon>
        <taxon>Ascomycota</taxon>
        <taxon>Pezizomycotina</taxon>
        <taxon>Sordariomycetes</taxon>
        <taxon>Xylariomycetidae</taxon>
        <taxon>Xylariales</taxon>
        <taxon>Xylariaceae</taxon>
        <taxon>Xylaria</taxon>
    </lineage>
</organism>
<evidence type="ECO:0000256" key="1">
    <source>
        <dbReference type="ARBA" id="ARBA00022737"/>
    </source>
</evidence>
<feature type="repeat" description="ANK" evidence="2">
    <location>
        <begin position="635"/>
        <end position="667"/>
    </location>
</feature>
<dbReference type="PANTHER" id="PTHR10039">
    <property type="entry name" value="AMELOGENIN"/>
    <property type="match status" value="1"/>
</dbReference>
<feature type="domain" description="Nephrocystin 3-like N-terminal" evidence="5">
    <location>
        <begin position="163"/>
        <end position="320"/>
    </location>
</feature>
<keyword evidence="2" id="KW-0040">ANK repeat</keyword>
<dbReference type="PROSITE" id="PS50088">
    <property type="entry name" value="ANK_REPEAT"/>
    <property type="match status" value="4"/>
</dbReference>
<feature type="coiled-coil region" evidence="3">
    <location>
        <begin position="43"/>
        <end position="70"/>
    </location>
</feature>
<dbReference type="SMART" id="SM00248">
    <property type="entry name" value="ANK"/>
    <property type="match status" value="6"/>
</dbReference>
<feature type="repeat" description="ANK" evidence="2">
    <location>
        <begin position="803"/>
        <end position="835"/>
    </location>
</feature>
<dbReference type="SUPFAM" id="SSF48403">
    <property type="entry name" value="Ankyrin repeat"/>
    <property type="match status" value="1"/>
</dbReference>
<comment type="caution">
    <text evidence="6">The sequence shown here is derived from an EMBL/GenBank/DDBJ whole genome shotgun (WGS) entry which is preliminary data.</text>
</comment>
<evidence type="ECO:0000259" key="4">
    <source>
        <dbReference type="Pfam" id="PF22939"/>
    </source>
</evidence>
<evidence type="ECO:0000259" key="5">
    <source>
        <dbReference type="Pfam" id="PF24883"/>
    </source>
</evidence>
<reference evidence="6" key="1">
    <citation type="submission" date="2022-07" db="EMBL/GenBank/DDBJ databases">
        <title>Genome Sequence of Xylaria arbuscula.</title>
        <authorList>
            <person name="Buettner E."/>
        </authorList>
    </citation>
    <scope>NUCLEOTIDE SEQUENCE</scope>
    <source>
        <strain evidence="6">VT107</strain>
    </source>
</reference>
<dbReference type="InterPro" id="IPR002110">
    <property type="entry name" value="Ankyrin_rpt"/>
</dbReference>
<dbReference type="Gene3D" id="3.40.50.300">
    <property type="entry name" value="P-loop containing nucleotide triphosphate hydrolases"/>
    <property type="match status" value="1"/>
</dbReference>
<dbReference type="AlphaFoldDB" id="A0A9W8NB98"/>
<dbReference type="PROSITE" id="PS50297">
    <property type="entry name" value="ANK_REP_REGION"/>
    <property type="match status" value="4"/>
</dbReference>
<keyword evidence="1" id="KW-0677">Repeat</keyword>
<dbReference type="Pfam" id="PF12796">
    <property type="entry name" value="Ank_2"/>
    <property type="match status" value="2"/>
</dbReference>
<evidence type="ECO:0000256" key="2">
    <source>
        <dbReference type="PROSITE-ProRule" id="PRU00023"/>
    </source>
</evidence>
<feature type="repeat" description="ANK" evidence="2">
    <location>
        <begin position="668"/>
        <end position="689"/>
    </location>
</feature>
<dbReference type="EMBL" id="JANPWZ010001294">
    <property type="protein sequence ID" value="KAJ3566971.1"/>
    <property type="molecule type" value="Genomic_DNA"/>
</dbReference>
<evidence type="ECO:0008006" key="8">
    <source>
        <dbReference type="Google" id="ProtNLM"/>
    </source>
</evidence>
<name>A0A9W8NB98_9PEZI</name>
<protein>
    <recommendedName>
        <fullName evidence="8">AAA+ ATPase domain-containing protein</fullName>
    </recommendedName>
</protein>
<dbReference type="Pfam" id="PF22939">
    <property type="entry name" value="WHD_GPIID"/>
    <property type="match status" value="1"/>
</dbReference>
<dbReference type="InterPro" id="IPR054471">
    <property type="entry name" value="GPIID_WHD"/>
</dbReference>
<feature type="repeat" description="ANK" evidence="2">
    <location>
        <begin position="700"/>
        <end position="721"/>
    </location>
</feature>
<dbReference type="VEuPathDB" id="FungiDB:F4678DRAFT_422344"/>
<sequence length="868" mass="96899">MAHLPRSVSCYLSDLTLLKQLLSDLQDSLALPPATQGAGLATHLALTNELRIAQGELENLQDKLHNHQSHGSLHAARGVVWPFREDDTARWADSLRECRHRIESTLMISGLQLQLQTLAGIDHLGKRSDIAEQRRENTLILDWICDESWKQKHAKLIASHYPDTGQWIFMAHEFQQWTSKGPGTLWCHGYPGTGKTQVMSLVVEYLLKSNMKVAYFYCDYRSSDNKDVTTKMAAAILRQLVETKVDMLAEVRDLYGALGNGRSKLRLDDITTLVQRITQSDPAVFIVVDAVDECGSYRTTVLRLLRKISNNSSHLLISGRSHVTEIDRIFDSYSQLEIKARTSDIMSFAEGIISSSELSELIPCSSKQNIVRQIAEQASGIFLIAILKCMHLTHLSRFSEIRKAVQARSRGLHDLYQESMERIRLHPGEKRRTAMKIMSWIYHSKRQLSVEELVHALAIDVHETIPEYEDVISEKTVLDVCAGLVLIDAKGKKVQFVHHTLQEYLEASYQTWFHDEPRYITKVCLTYLRLMSPYRGLADSLTSYPFLRYAASYWGTHAREEYCEELDDVALAAFHDVSALEKISSLMDNGEIGRTAMHMFPCPNLAVQISARFGALKVLKMLLRRQHSADGADPSGRTALHWAARGGFVDVVQALLDEGVAPNPKTHNGMTPFHWAAKHGHAGVIEKLMPHIDPTEATPDGRSALHWASSQGHISVVKKLLHGRQSEVGCRSMDGWTPLHWAACSGKRAVVMFGGTQSLRDIDGSSTRPRGTLSIRGGESTGHEEVTELLLGLGADPNVENEEHQTPLHWAAVSGNERIVRMILSKGAKSNIRDIHGFTPHQFAVENGADEAVVHLLASHSHGDGQGS</sequence>
<dbReference type="InterPro" id="IPR027417">
    <property type="entry name" value="P-loop_NTPase"/>
</dbReference>
<proteinExistence type="predicted"/>
<evidence type="ECO:0000313" key="7">
    <source>
        <dbReference type="Proteomes" id="UP001148614"/>
    </source>
</evidence>
<dbReference type="Pfam" id="PF00023">
    <property type="entry name" value="Ank"/>
    <property type="match status" value="2"/>
</dbReference>
<keyword evidence="3" id="KW-0175">Coiled coil</keyword>
<dbReference type="VEuPathDB" id="FungiDB:F4678DRAFT_408380"/>
<evidence type="ECO:0000313" key="6">
    <source>
        <dbReference type="EMBL" id="KAJ3566971.1"/>
    </source>
</evidence>
<dbReference type="SUPFAM" id="SSF52540">
    <property type="entry name" value="P-loop containing nucleoside triphosphate hydrolases"/>
    <property type="match status" value="1"/>
</dbReference>
<dbReference type="InterPro" id="IPR056884">
    <property type="entry name" value="NPHP3-like_N"/>
</dbReference>
<dbReference type="Pfam" id="PF24883">
    <property type="entry name" value="NPHP3_N"/>
    <property type="match status" value="1"/>
</dbReference>
<evidence type="ECO:0000256" key="3">
    <source>
        <dbReference type="SAM" id="Coils"/>
    </source>
</evidence>
<dbReference type="Gene3D" id="1.25.40.20">
    <property type="entry name" value="Ankyrin repeat-containing domain"/>
    <property type="match status" value="2"/>
</dbReference>